<gene>
    <name evidence="5" type="ORF">Kalk_03495</name>
</gene>
<reference evidence="6" key="1">
    <citation type="submission" date="2017-08" db="EMBL/GenBank/DDBJ databases">
        <title>Direct submision.</title>
        <authorList>
            <person name="Kim S.-J."/>
            <person name="Rhee S.-K."/>
        </authorList>
    </citation>
    <scope>NUCLEOTIDE SEQUENCE [LARGE SCALE GENOMIC DNA]</scope>
    <source>
        <strain evidence="6">GI5</strain>
    </source>
</reference>
<dbReference type="InterPro" id="IPR040170">
    <property type="entry name" value="Cytosol_ACT"/>
</dbReference>
<evidence type="ECO:0000313" key="5">
    <source>
        <dbReference type="EMBL" id="AUM11536.1"/>
    </source>
</evidence>
<proteinExistence type="inferred from homology"/>
<name>A0A2K9LGM3_9GAMM</name>
<evidence type="ECO:0000259" key="4">
    <source>
        <dbReference type="PROSITE" id="PS51770"/>
    </source>
</evidence>
<dbReference type="GO" id="GO:0052816">
    <property type="term" value="F:long-chain fatty acyl-CoA hydrolase activity"/>
    <property type="evidence" value="ECO:0007669"/>
    <property type="project" value="TreeGrafter"/>
</dbReference>
<dbReference type="RefSeq" id="WP_101892876.1">
    <property type="nucleotide sequence ID" value="NZ_CP022684.1"/>
</dbReference>
<dbReference type="PANTHER" id="PTHR11049:SF16">
    <property type="entry name" value="PROTEIN VDLD"/>
    <property type="match status" value="1"/>
</dbReference>
<evidence type="ECO:0000313" key="6">
    <source>
        <dbReference type="Proteomes" id="UP000235116"/>
    </source>
</evidence>
<dbReference type="Proteomes" id="UP000235116">
    <property type="component" value="Chromosome"/>
</dbReference>
<dbReference type="GO" id="GO:0006637">
    <property type="term" value="P:acyl-CoA metabolic process"/>
    <property type="evidence" value="ECO:0007669"/>
    <property type="project" value="TreeGrafter"/>
</dbReference>
<dbReference type="CDD" id="cd03442">
    <property type="entry name" value="BFIT_BACH"/>
    <property type="match status" value="1"/>
</dbReference>
<dbReference type="EMBL" id="CP022684">
    <property type="protein sequence ID" value="AUM11536.1"/>
    <property type="molecule type" value="Genomic_DNA"/>
</dbReference>
<evidence type="ECO:0000256" key="1">
    <source>
        <dbReference type="ARBA" id="ARBA00010458"/>
    </source>
</evidence>
<accession>A0A2K9LGM3</accession>
<dbReference type="SUPFAM" id="SSF54637">
    <property type="entry name" value="Thioesterase/thiol ester dehydrase-isomerase"/>
    <property type="match status" value="1"/>
</dbReference>
<sequence length="165" mass="18326">MNTSRPPKTVSASSVQNHVYKVFPNDLNAHYTVFGGLVMSLCDRVALVVSERHSGKICVTASVDSFHFVAPAKDGDTLLISAAVNRTWSSSMEIGVRVDAENSFSGESKHIVSAYFTFVALDEDNRPCEVPDIQPMSEDEIRRYNGAQVRRDARLRTRESLKSMK</sequence>
<dbReference type="PROSITE" id="PS51770">
    <property type="entry name" value="HOTDOG_ACOT"/>
    <property type="match status" value="1"/>
</dbReference>
<dbReference type="InterPro" id="IPR033120">
    <property type="entry name" value="HOTDOG_ACOT"/>
</dbReference>
<organism evidence="5 6">
    <name type="scientific">Ketobacter alkanivorans</name>
    <dbReference type="NCBI Taxonomy" id="1917421"/>
    <lineage>
        <taxon>Bacteria</taxon>
        <taxon>Pseudomonadati</taxon>
        <taxon>Pseudomonadota</taxon>
        <taxon>Gammaproteobacteria</taxon>
        <taxon>Pseudomonadales</taxon>
        <taxon>Ketobacteraceae</taxon>
        <taxon>Ketobacter</taxon>
    </lineage>
</organism>
<protein>
    <submittedName>
        <fullName evidence="5">Acyl-CoA thioesterase</fullName>
    </submittedName>
</protein>
<dbReference type="InterPro" id="IPR006683">
    <property type="entry name" value="Thioestr_dom"/>
</dbReference>
<feature type="domain" description="HotDog ACOT-type" evidence="4">
    <location>
        <begin position="12"/>
        <end position="124"/>
    </location>
</feature>
<dbReference type="Gene3D" id="3.10.129.10">
    <property type="entry name" value="Hotdog Thioesterase"/>
    <property type="match status" value="1"/>
</dbReference>
<evidence type="ECO:0000256" key="3">
    <source>
        <dbReference type="PROSITE-ProRule" id="PRU01106"/>
    </source>
</evidence>
<dbReference type="OrthoDB" id="9809430at2"/>
<dbReference type="Pfam" id="PF03061">
    <property type="entry name" value="4HBT"/>
    <property type="match status" value="1"/>
</dbReference>
<keyword evidence="6" id="KW-1185">Reference proteome</keyword>
<comment type="similarity">
    <text evidence="1">Belongs to the acyl coenzyme A hydrolase family.</text>
</comment>
<keyword evidence="2 3" id="KW-0378">Hydrolase</keyword>
<dbReference type="AlphaFoldDB" id="A0A2K9LGM3"/>
<dbReference type="GO" id="GO:0005829">
    <property type="term" value="C:cytosol"/>
    <property type="evidence" value="ECO:0007669"/>
    <property type="project" value="TreeGrafter"/>
</dbReference>
<dbReference type="KEGG" id="kak:Kalk_03495"/>
<dbReference type="InterPro" id="IPR029069">
    <property type="entry name" value="HotDog_dom_sf"/>
</dbReference>
<dbReference type="PANTHER" id="PTHR11049">
    <property type="entry name" value="ACYL COENZYME A THIOESTER HYDROLASE"/>
    <property type="match status" value="1"/>
</dbReference>
<evidence type="ECO:0000256" key="2">
    <source>
        <dbReference type="ARBA" id="ARBA00022801"/>
    </source>
</evidence>